<dbReference type="RefSeq" id="WP_059148134.1">
    <property type="nucleotide sequence ID" value="NZ_LLZJ01000400.1"/>
</dbReference>
<dbReference type="PANTHER" id="PTHR34294">
    <property type="entry name" value="TRANSCRIPTIONAL REGULATOR-RELATED"/>
    <property type="match status" value="1"/>
</dbReference>
<evidence type="ECO:0000256" key="3">
    <source>
        <dbReference type="ARBA" id="ARBA00023125"/>
    </source>
</evidence>
<dbReference type="Gene3D" id="3.40.50.1360">
    <property type="match status" value="1"/>
</dbReference>
<dbReference type="OrthoDB" id="186585at2"/>
<evidence type="ECO:0000256" key="4">
    <source>
        <dbReference type="ARBA" id="ARBA00023163"/>
    </source>
</evidence>
<proteinExistence type="inferred from homology"/>
<dbReference type="InterPro" id="IPR051054">
    <property type="entry name" value="SorC_transcr_regulators"/>
</dbReference>
<dbReference type="Gene3D" id="1.10.10.10">
    <property type="entry name" value="Winged helix-like DNA-binding domain superfamily/Winged helix DNA-binding domain"/>
    <property type="match status" value="1"/>
</dbReference>
<comment type="similarity">
    <text evidence="1">Belongs to the SorC transcriptional regulatory family.</text>
</comment>
<sequence length="327" mass="35263">MSGTEDEALLYQVASMYYERDLTQEQIGEDLHFTRWKVGRLLAEARQAGIVRIQVVHPKSRMRGLEERLRDAFGLRDAVVVARGQTDDEEALRARVAEAGADYLARLRPSPRLLGVSWGRTMDLLARGLNPGWTHGVHVVQINGGLSRSRRPSSAQDMASRIAHLGEGTLTVLPAPAIVEQETTRRVLERDSAVADVLTQAAEADTVLFSPGAIGADSVLVGSGYLTAEDVERLARAGAVGDVAGRFIGSRGEVIDQALDDRTLGLPLEALRRSPVSVAVASGTAKHTVCAAVVTSGLCNTLITDDHTASHLLNPASRERLSRKERP</sequence>
<dbReference type="GO" id="GO:0030246">
    <property type="term" value="F:carbohydrate binding"/>
    <property type="evidence" value="ECO:0007669"/>
    <property type="project" value="InterPro"/>
</dbReference>
<dbReference type="Proteomes" id="UP000053413">
    <property type="component" value="Unassembled WGS sequence"/>
</dbReference>
<dbReference type="SUPFAM" id="SSF100950">
    <property type="entry name" value="NagB/RpiA/CoA transferase-like"/>
    <property type="match status" value="1"/>
</dbReference>
<protein>
    <recommendedName>
        <fullName evidence="5">Sugar-binding domain-containing protein</fullName>
    </recommendedName>
</protein>
<dbReference type="Pfam" id="PF04198">
    <property type="entry name" value="Sugar-bind"/>
    <property type="match status" value="1"/>
</dbReference>
<dbReference type="GO" id="GO:0003677">
    <property type="term" value="F:DNA binding"/>
    <property type="evidence" value="ECO:0007669"/>
    <property type="project" value="UniProtKB-KW"/>
</dbReference>
<dbReference type="PANTHER" id="PTHR34294:SF1">
    <property type="entry name" value="TRANSCRIPTIONAL REGULATOR LSRR"/>
    <property type="match status" value="1"/>
</dbReference>
<accession>A0A0X3VLY5</accession>
<dbReference type="InterPro" id="IPR007324">
    <property type="entry name" value="Sugar-bd_dom_put"/>
</dbReference>
<comment type="caution">
    <text evidence="6">The sequence shown here is derived from an EMBL/GenBank/DDBJ whole genome shotgun (WGS) entry which is preliminary data.</text>
</comment>
<dbReference type="EMBL" id="LLZJ01000400">
    <property type="protein sequence ID" value="KUL45668.1"/>
    <property type="molecule type" value="Genomic_DNA"/>
</dbReference>
<evidence type="ECO:0000313" key="7">
    <source>
        <dbReference type="Proteomes" id="UP000053413"/>
    </source>
</evidence>
<evidence type="ECO:0000259" key="5">
    <source>
        <dbReference type="Pfam" id="PF04198"/>
    </source>
</evidence>
<dbReference type="AlphaFoldDB" id="A0A0X3VLY5"/>
<evidence type="ECO:0000313" key="6">
    <source>
        <dbReference type="EMBL" id="KUL45668.1"/>
    </source>
</evidence>
<gene>
    <name evidence="6" type="ORF">ADL28_36775</name>
</gene>
<keyword evidence="2" id="KW-0805">Transcription regulation</keyword>
<name>A0A0X3VLY5_STRVO</name>
<dbReference type="InterPro" id="IPR036388">
    <property type="entry name" value="WH-like_DNA-bd_sf"/>
</dbReference>
<organism evidence="6 7">
    <name type="scientific">Streptomyces violaceusniger</name>
    <dbReference type="NCBI Taxonomy" id="68280"/>
    <lineage>
        <taxon>Bacteria</taxon>
        <taxon>Bacillati</taxon>
        <taxon>Actinomycetota</taxon>
        <taxon>Actinomycetes</taxon>
        <taxon>Kitasatosporales</taxon>
        <taxon>Streptomycetaceae</taxon>
        <taxon>Streptomyces</taxon>
        <taxon>Streptomyces violaceusniger group</taxon>
    </lineage>
</organism>
<keyword evidence="3" id="KW-0238">DNA-binding</keyword>
<feature type="domain" description="Sugar-binding" evidence="5">
    <location>
        <begin position="61"/>
        <end position="314"/>
    </location>
</feature>
<evidence type="ECO:0000256" key="1">
    <source>
        <dbReference type="ARBA" id="ARBA00010466"/>
    </source>
</evidence>
<keyword evidence="4" id="KW-0804">Transcription</keyword>
<dbReference type="InterPro" id="IPR037171">
    <property type="entry name" value="NagB/RpiA_transferase-like"/>
</dbReference>
<evidence type="ECO:0000256" key="2">
    <source>
        <dbReference type="ARBA" id="ARBA00023015"/>
    </source>
</evidence>
<reference evidence="7" key="1">
    <citation type="submission" date="2015-10" db="EMBL/GenBank/DDBJ databases">
        <authorList>
            <person name="Ju K.-S."/>
            <person name="Doroghazi J.R."/>
            <person name="Metcalf W.W."/>
        </authorList>
    </citation>
    <scope>NUCLEOTIDE SEQUENCE [LARGE SCALE GENOMIC DNA]</scope>
    <source>
        <strain evidence="7">NRRL F-8817</strain>
    </source>
</reference>